<feature type="binding site" evidence="7">
    <location>
        <position position="159"/>
    </location>
    <ligand>
        <name>Fe cation</name>
        <dbReference type="ChEBI" id="CHEBI:24875"/>
    </ligand>
</feature>
<name>A0A0A1YTP0_PSEFL</name>
<dbReference type="EMBL" id="ASGY01000188">
    <property type="protein sequence ID" value="KGE65385.1"/>
    <property type="molecule type" value="Genomic_DNA"/>
</dbReference>
<feature type="binding site" evidence="7">
    <location>
        <position position="169"/>
    </location>
    <ligand>
        <name>2-oxoglutarate</name>
        <dbReference type="ChEBI" id="CHEBI:16810"/>
    </ligand>
</feature>
<keyword evidence="3 7" id="KW-0847">Vitamin C</keyword>
<evidence type="ECO:0000256" key="2">
    <source>
        <dbReference type="ARBA" id="ARBA00022723"/>
    </source>
</evidence>
<evidence type="ECO:0000259" key="8">
    <source>
        <dbReference type="PROSITE" id="PS51471"/>
    </source>
</evidence>
<feature type="binding site" evidence="7">
    <location>
        <position position="96"/>
    </location>
    <ligand>
        <name>Fe cation</name>
        <dbReference type="ChEBI" id="CHEBI:24875"/>
    </ligand>
</feature>
<keyword evidence="2 7" id="KW-0479">Metal-binding</keyword>
<sequence>MLIEIPALLSASEVETTVVTLLDQPWVDGKVTAGQRSAMAKNNRQLSEESPVALRIGEQILARLSDNALFMSAALPKRIYPPLFNRYSGGEAFDWHIDNAIRGIKGVRERVRTDISATLFLADPASYDGGELVIRDTFGEHAVKLPAGHLLIYPGSSLHKINPVTRGERIASFFWIESLVREDSQRQLLLDMDVAIQTLTAHDADHHALLQLSGAYHNLLRRWSDV</sequence>
<dbReference type="GO" id="GO:0006974">
    <property type="term" value="P:DNA damage response"/>
    <property type="evidence" value="ECO:0007669"/>
    <property type="project" value="TreeGrafter"/>
</dbReference>
<comment type="cofactor">
    <cofactor evidence="7">
        <name>Fe(2+)</name>
        <dbReference type="ChEBI" id="CHEBI:29033"/>
    </cofactor>
    <text evidence="7">Binds 1 Fe(2+) ion per subunit.</text>
</comment>
<dbReference type="PANTHER" id="PTHR41536:SF1">
    <property type="entry name" value="PKHD-TYPE HYDROXYLASE YBIX"/>
    <property type="match status" value="1"/>
</dbReference>
<protein>
    <submittedName>
        <fullName evidence="9">Fe(II)-dependent oxygenase</fullName>
    </submittedName>
</protein>
<dbReference type="SMART" id="SM00702">
    <property type="entry name" value="P4Hc"/>
    <property type="match status" value="1"/>
</dbReference>
<comment type="caution">
    <text evidence="9">The sequence shown here is derived from an EMBL/GenBank/DDBJ whole genome shotgun (WGS) entry which is preliminary data.</text>
</comment>
<dbReference type="InterPro" id="IPR023550">
    <property type="entry name" value="PKHD_hydroxylase"/>
</dbReference>
<organism evidence="9 10">
    <name type="scientific">Pseudomonas fluorescens LMG 5329</name>
    <dbReference type="NCBI Taxonomy" id="1324332"/>
    <lineage>
        <taxon>Bacteria</taxon>
        <taxon>Pseudomonadati</taxon>
        <taxon>Pseudomonadota</taxon>
        <taxon>Gammaproteobacteria</taxon>
        <taxon>Pseudomonadales</taxon>
        <taxon>Pseudomonadaceae</taxon>
        <taxon>Pseudomonas</taxon>
    </lineage>
</organism>
<dbReference type="PROSITE" id="PS51471">
    <property type="entry name" value="FE2OG_OXY"/>
    <property type="match status" value="1"/>
</dbReference>
<dbReference type="NCBIfam" id="NF003975">
    <property type="entry name" value="PRK05467.1-4"/>
    <property type="match status" value="1"/>
</dbReference>
<dbReference type="InterPro" id="IPR005123">
    <property type="entry name" value="Oxoglu/Fe-dep_dioxygenase_dom"/>
</dbReference>
<dbReference type="Pfam" id="PF18331">
    <property type="entry name" value="PKHD_C"/>
    <property type="match status" value="1"/>
</dbReference>
<evidence type="ECO:0000256" key="5">
    <source>
        <dbReference type="ARBA" id="ARBA00023002"/>
    </source>
</evidence>
<evidence type="ECO:0000256" key="6">
    <source>
        <dbReference type="ARBA" id="ARBA00023004"/>
    </source>
</evidence>
<evidence type="ECO:0000256" key="4">
    <source>
        <dbReference type="ARBA" id="ARBA00022964"/>
    </source>
</evidence>
<evidence type="ECO:0000313" key="9">
    <source>
        <dbReference type="EMBL" id="KGE65385.1"/>
    </source>
</evidence>
<dbReference type="GO" id="GO:0016706">
    <property type="term" value="F:2-oxoglutarate-dependent dioxygenase activity"/>
    <property type="evidence" value="ECO:0007669"/>
    <property type="project" value="UniProtKB-UniRule"/>
</dbReference>
<dbReference type="PANTHER" id="PTHR41536">
    <property type="entry name" value="PKHD-TYPE HYDROXYLASE YBIX"/>
    <property type="match status" value="1"/>
</dbReference>
<dbReference type="HAMAP" id="MF_00657">
    <property type="entry name" value="Hydroxyl_YbiX"/>
    <property type="match status" value="1"/>
</dbReference>
<dbReference type="AlphaFoldDB" id="A0A0A1YTP0"/>
<keyword evidence="5 7" id="KW-0560">Oxidoreductase</keyword>
<dbReference type="NCBIfam" id="NF003974">
    <property type="entry name" value="PRK05467.1-3"/>
    <property type="match status" value="1"/>
</dbReference>
<dbReference type="OrthoDB" id="9812472at2"/>
<feature type="domain" description="Fe2OG dioxygenase" evidence="8">
    <location>
        <begin position="78"/>
        <end position="178"/>
    </location>
</feature>
<dbReference type="GO" id="GO:0006879">
    <property type="term" value="P:intracellular iron ion homeostasis"/>
    <property type="evidence" value="ECO:0007669"/>
    <property type="project" value="TreeGrafter"/>
</dbReference>
<dbReference type="RefSeq" id="WP_038849706.1">
    <property type="nucleotide sequence ID" value="NZ_ASGY01000188.1"/>
</dbReference>
<keyword evidence="6 7" id="KW-0408">Iron</keyword>
<dbReference type="Gene3D" id="4.10.860.20">
    <property type="entry name" value="Rabenosyn, Rab binding domain"/>
    <property type="match status" value="1"/>
</dbReference>
<evidence type="ECO:0000313" key="10">
    <source>
        <dbReference type="Proteomes" id="UP000030060"/>
    </source>
</evidence>
<evidence type="ECO:0000256" key="3">
    <source>
        <dbReference type="ARBA" id="ARBA00022896"/>
    </source>
</evidence>
<dbReference type="GO" id="GO:0031418">
    <property type="term" value="F:L-ascorbic acid binding"/>
    <property type="evidence" value="ECO:0007669"/>
    <property type="project" value="UniProtKB-KW"/>
</dbReference>
<dbReference type="Proteomes" id="UP000030060">
    <property type="component" value="Unassembled WGS sequence"/>
</dbReference>
<evidence type="ECO:0000256" key="7">
    <source>
        <dbReference type="HAMAP-Rule" id="MF_00657"/>
    </source>
</evidence>
<dbReference type="InterPro" id="IPR041097">
    <property type="entry name" value="PKHD_C"/>
</dbReference>
<dbReference type="Pfam" id="PF13640">
    <property type="entry name" value="2OG-FeII_Oxy_3"/>
    <property type="match status" value="1"/>
</dbReference>
<keyword evidence="4 7" id="KW-0223">Dioxygenase</keyword>
<dbReference type="InterPro" id="IPR006620">
    <property type="entry name" value="Pro_4_hyd_alph"/>
</dbReference>
<dbReference type="InterPro" id="IPR044862">
    <property type="entry name" value="Pro_4_hyd_alph_FE2OG_OXY"/>
</dbReference>
<feature type="binding site" evidence="7">
    <location>
        <position position="98"/>
    </location>
    <ligand>
        <name>Fe cation</name>
        <dbReference type="ChEBI" id="CHEBI:24875"/>
    </ligand>
</feature>
<evidence type="ECO:0000256" key="1">
    <source>
        <dbReference type="ARBA" id="ARBA00001961"/>
    </source>
</evidence>
<comment type="cofactor">
    <cofactor evidence="1 7">
        <name>L-ascorbate</name>
        <dbReference type="ChEBI" id="CHEBI:38290"/>
    </cofactor>
</comment>
<accession>A0A0A1YTP0</accession>
<dbReference type="GO" id="GO:0005506">
    <property type="term" value="F:iron ion binding"/>
    <property type="evidence" value="ECO:0007669"/>
    <property type="project" value="UniProtKB-UniRule"/>
</dbReference>
<reference evidence="9 10" key="1">
    <citation type="journal article" date="2013" name="Genome Announc.">
        <title>Draft Genome Sequence of Pseudomonas fluorescens LMG 5329, a White Line-Inducing Principle-Producing Bioindicator for the Mushroom Pathogen Pseudomonas tolaasii.</title>
        <authorList>
            <person name="Ghequire M.G."/>
            <person name="Rokni-Zadeh H."/>
            <person name="Zarrineh P."/>
            <person name="De Mot R."/>
        </authorList>
    </citation>
    <scope>NUCLEOTIDE SEQUENCE [LARGE SCALE GENOMIC DNA]</scope>
    <source>
        <strain evidence="9 10">LMG 5329</strain>
    </source>
</reference>
<gene>
    <name evidence="9" type="ORF">K814_0123880</name>
</gene>
<proteinExistence type="inferred from homology"/>
<dbReference type="Gene3D" id="2.60.120.620">
    <property type="entry name" value="q2cbj1_9rhob like domain"/>
    <property type="match status" value="1"/>
</dbReference>